<keyword evidence="7 8" id="KW-0472">Membrane</keyword>
<name>A0A5C7EHA6_9PROT</name>
<dbReference type="OrthoDB" id="8556356at2"/>
<keyword evidence="10" id="KW-1185">Reference proteome</keyword>
<dbReference type="EMBL" id="VPFL01000024">
    <property type="protein sequence ID" value="TXF10669.1"/>
    <property type="molecule type" value="Genomic_DNA"/>
</dbReference>
<feature type="transmembrane region" description="Helical" evidence="8">
    <location>
        <begin position="364"/>
        <end position="384"/>
    </location>
</feature>
<comment type="subcellular location">
    <subcellularLocation>
        <location evidence="1">Cell membrane</location>
        <topology evidence="1">Multi-pass membrane protein</topology>
    </subcellularLocation>
</comment>
<keyword evidence="6 8" id="KW-1133">Transmembrane helix</keyword>
<evidence type="ECO:0000256" key="8">
    <source>
        <dbReference type="SAM" id="Phobius"/>
    </source>
</evidence>
<keyword evidence="3" id="KW-0328">Glycosyltransferase</keyword>
<feature type="transmembrane region" description="Helical" evidence="8">
    <location>
        <begin position="279"/>
        <end position="302"/>
    </location>
</feature>
<dbReference type="InParanoid" id="A0A5C7EHA6"/>
<dbReference type="Proteomes" id="UP000321201">
    <property type="component" value="Unassembled WGS sequence"/>
</dbReference>
<evidence type="ECO:0000256" key="3">
    <source>
        <dbReference type="ARBA" id="ARBA00022676"/>
    </source>
</evidence>
<evidence type="ECO:0000313" key="10">
    <source>
        <dbReference type="Proteomes" id="UP000321201"/>
    </source>
</evidence>
<evidence type="ECO:0000313" key="9">
    <source>
        <dbReference type="EMBL" id="TXF10669.1"/>
    </source>
</evidence>
<feature type="transmembrane region" description="Helical" evidence="8">
    <location>
        <begin position="191"/>
        <end position="216"/>
    </location>
</feature>
<feature type="transmembrane region" description="Helical" evidence="8">
    <location>
        <begin position="31"/>
        <end position="49"/>
    </location>
</feature>
<feature type="transmembrane region" description="Helical" evidence="8">
    <location>
        <begin position="158"/>
        <end position="179"/>
    </location>
</feature>
<comment type="caution">
    <text evidence="9">The sequence shown here is derived from an EMBL/GenBank/DDBJ whole genome shotgun (WGS) entry which is preliminary data.</text>
</comment>
<feature type="transmembrane region" description="Helical" evidence="8">
    <location>
        <begin position="228"/>
        <end position="248"/>
    </location>
</feature>
<feature type="transmembrane region" description="Helical" evidence="8">
    <location>
        <begin position="314"/>
        <end position="334"/>
    </location>
</feature>
<dbReference type="GO" id="GO:0009103">
    <property type="term" value="P:lipopolysaccharide biosynthetic process"/>
    <property type="evidence" value="ECO:0007669"/>
    <property type="project" value="UniProtKB-ARBA"/>
</dbReference>
<dbReference type="AlphaFoldDB" id="A0A5C7EHA6"/>
<feature type="transmembrane region" description="Helical" evidence="8">
    <location>
        <begin position="340"/>
        <end position="357"/>
    </location>
</feature>
<accession>A0A5C7EHA6</accession>
<sequence length="575" mass="63261">MPTLRVSALAIPPFRPPESPYAKYQQPPHPAWLFALVIVAWLFPGLVGHDPWKPDEPENFGIVYHMVRTGEWLVPTLTGEPVLEKPPLYYAVAAVFAKLFAPVLPLHDGARLATGFFMALTFLLVGLTGRELYGRGYGWVSALSLLGCFGLIIRGHQIIADVALLAGAAATFCGLAMGVRRPGAGGVILGTGLGVAFMSEGLLAPLLTAVIIAWVVAASPVWRTRSVAICLVLGVTFAAPWLGLWPYLLYRHSPTLFSAWLAADLARFPGLAPLTLDSALFYVKALPWFAWPALPLAAWTLWHEGREGFRHPGVHLPVIAFLVMLLGASLSPSARDVEGLPLLIPLALLGAAGIYTLRRGAANSMYWFALLGFSVLALVAWFYWTPLALEVPDRLFRHLDRMRPGYTFGFRLGPFLVGLGYTLAWIGLLVALRKNPQRPLLAWCAGLTLVWCLMMSLLISYIDHAKTYRGVVSSLRTALPVNPPCLDSLHLGKSQRAMLEYFGDIVTRPVPTGSEGSCAWLLVQGDPRRWTEPAGEWEKVWEGSRPRDKNELWVLYKKKPQVTKVTRRLAARVEG</sequence>
<dbReference type="PANTHER" id="PTHR33908:SF11">
    <property type="entry name" value="MEMBRANE PROTEIN"/>
    <property type="match status" value="1"/>
</dbReference>
<protein>
    <submittedName>
        <fullName evidence="9">Glycosyltransferase family 39 protein</fullName>
    </submittedName>
</protein>
<proteinExistence type="predicted"/>
<feature type="transmembrane region" description="Helical" evidence="8">
    <location>
        <begin position="112"/>
        <end position="130"/>
    </location>
</feature>
<evidence type="ECO:0000256" key="4">
    <source>
        <dbReference type="ARBA" id="ARBA00022679"/>
    </source>
</evidence>
<feature type="transmembrane region" description="Helical" evidence="8">
    <location>
        <begin position="440"/>
        <end position="462"/>
    </location>
</feature>
<keyword evidence="4 9" id="KW-0808">Transferase</keyword>
<evidence type="ECO:0000256" key="6">
    <source>
        <dbReference type="ARBA" id="ARBA00022989"/>
    </source>
</evidence>
<dbReference type="GO" id="GO:0016763">
    <property type="term" value="F:pentosyltransferase activity"/>
    <property type="evidence" value="ECO:0007669"/>
    <property type="project" value="TreeGrafter"/>
</dbReference>
<evidence type="ECO:0000256" key="2">
    <source>
        <dbReference type="ARBA" id="ARBA00022475"/>
    </source>
</evidence>
<keyword evidence="5 8" id="KW-0812">Transmembrane</keyword>
<dbReference type="GO" id="GO:0005886">
    <property type="term" value="C:plasma membrane"/>
    <property type="evidence" value="ECO:0007669"/>
    <property type="project" value="UniProtKB-SubCell"/>
</dbReference>
<evidence type="ECO:0000256" key="1">
    <source>
        <dbReference type="ARBA" id="ARBA00004651"/>
    </source>
</evidence>
<dbReference type="InterPro" id="IPR050297">
    <property type="entry name" value="LipidA_mod_glycosyltrf_83"/>
</dbReference>
<organism evidence="9 10">
    <name type="scientific">Pelomicrobium methylotrophicum</name>
    <dbReference type="NCBI Taxonomy" id="2602750"/>
    <lineage>
        <taxon>Bacteria</taxon>
        <taxon>Pseudomonadati</taxon>
        <taxon>Pseudomonadota</taxon>
        <taxon>Hydrogenophilia</taxon>
        <taxon>Hydrogenophilia incertae sedis</taxon>
        <taxon>Pelomicrobium</taxon>
    </lineage>
</organism>
<keyword evidence="2" id="KW-1003">Cell membrane</keyword>
<feature type="transmembrane region" description="Helical" evidence="8">
    <location>
        <begin position="404"/>
        <end position="428"/>
    </location>
</feature>
<dbReference type="PANTHER" id="PTHR33908">
    <property type="entry name" value="MANNOSYLTRANSFERASE YKCB-RELATED"/>
    <property type="match status" value="1"/>
</dbReference>
<evidence type="ECO:0000256" key="7">
    <source>
        <dbReference type="ARBA" id="ARBA00023136"/>
    </source>
</evidence>
<reference evidence="9 10" key="1">
    <citation type="submission" date="2019-08" db="EMBL/GenBank/DDBJ databases">
        <title>Pelomicrobium methylotrophicum gen. nov., sp. nov. a moderately thermophilic, facultatively anaerobic, lithoautotrophic and methylotrophic bacterium isolated from a terrestrial mud volcano.</title>
        <authorList>
            <person name="Slobodkina G.B."/>
            <person name="Merkel A.Y."/>
            <person name="Slobodkin A.I."/>
        </authorList>
    </citation>
    <scope>NUCLEOTIDE SEQUENCE [LARGE SCALE GENOMIC DNA]</scope>
    <source>
        <strain evidence="9 10">SM250</strain>
    </source>
</reference>
<dbReference type="RefSeq" id="WP_147800842.1">
    <property type="nucleotide sequence ID" value="NZ_VPFL01000024.1"/>
</dbReference>
<gene>
    <name evidence="9" type="ORF">FR698_14090</name>
</gene>
<evidence type="ECO:0000256" key="5">
    <source>
        <dbReference type="ARBA" id="ARBA00022692"/>
    </source>
</evidence>
<feature type="transmembrane region" description="Helical" evidence="8">
    <location>
        <begin position="136"/>
        <end position="153"/>
    </location>
</feature>